<dbReference type="GO" id="GO:0008579">
    <property type="term" value="F:JUN kinase phosphatase activity"/>
    <property type="evidence" value="ECO:0007669"/>
    <property type="project" value="TreeGrafter"/>
</dbReference>
<evidence type="ECO:0000259" key="4">
    <source>
        <dbReference type="PROSITE" id="PS50056"/>
    </source>
</evidence>
<organism evidence="5">
    <name type="scientific">Arcella intermedia</name>
    <dbReference type="NCBI Taxonomy" id="1963864"/>
    <lineage>
        <taxon>Eukaryota</taxon>
        <taxon>Amoebozoa</taxon>
        <taxon>Tubulinea</taxon>
        <taxon>Elardia</taxon>
        <taxon>Arcellinida</taxon>
        <taxon>Sphaerothecina</taxon>
        <taxon>Arcellidae</taxon>
        <taxon>Arcella</taxon>
    </lineage>
</organism>
<dbReference type="AlphaFoldDB" id="A0A6B2LIA2"/>
<dbReference type="PROSITE" id="PS50056">
    <property type="entry name" value="TYR_PHOSPHATASE_2"/>
    <property type="match status" value="1"/>
</dbReference>
<accession>A0A6B2LIA2</accession>
<evidence type="ECO:0008006" key="6">
    <source>
        <dbReference type="Google" id="ProtNLM"/>
    </source>
</evidence>
<evidence type="ECO:0000259" key="3">
    <source>
        <dbReference type="PROSITE" id="PS50054"/>
    </source>
</evidence>
<name>A0A6B2LIA2_9EUKA</name>
<evidence type="ECO:0000256" key="2">
    <source>
        <dbReference type="ARBA" id="ARBA00022912"/>
    </source>
</evidence>
<dbReference type="Pfam" id="PF00782">
    <property type="entry name" value="DSPc"/>
    <property type="match status" value="1"/>
</dbReference>
<feature type="domain" description="Tyrosine-protein phosphatase" evidence="3">
    <location>
        <begin position="1"/>
        <end position="138"/>
    </location>
</feature>
<keyword evidence="1" id="KW-0378">Hydrolase</keyword>
<proteinExistence type="predicted"/>
<dbReference type="CDD" id="cd14498">
    <property type="entry name" value="DSP"/>
    <property type="match status" value="1"/>
</dbReference>
<dbReference type="SMART" id="SM00195">
    <property type="entry name" value="DSPc"/>
    <property type="match status" value="1"/>
</dbReference>
<dbReference type="PANTHER" id="PTHR46377">
    <property type="entry name" value="DUAL SPECIFICITY PROTEIN PHOSPHATASE 19"/>
    <property type="match status" value="1"/>
</dbReference>
<protein>
    <recommendedName>
        <fullName evidence="6">Protein-serine/threonine phosphatase</fullName>
    </recommendedName>
</protein>
<reference evidence="5" key="1">
    <citation type="journal article" date="2020" name="J. Eukaryot. Microbiol.">
        <title>De novo Sequencing, Assembly and Annotation of the Transcriptome for the Free-Living Testate Amoeba Arcella intermedia.</title>
        <authorList>
            <person name="Ribeiro G.M."/>
            <person name="Porfirio-Sousa A.L."/>
            <person name="Maurer-Alcala X.X."/>
            <person name="Katz L.A."/>
            <person name="Lahr D.J.G."/>
        </authorList>
    </citation>
    <scope>NUCLEOTIDE SEQUENCE</scope>
</reference>
<dbReference type="PANTHER" id="PTHR46377:SF1">
    <property type="entry name" value="DUAL SPECIFICITY PROTEIN PHOSPHATASE 19"/>
    <property type="match status" value="1"/>
</dbReference>
<dbReference type="EMBL" id="GIBP01007824">
    <property type="protein sequence ID" value="NDV36793.1"/>
    <property type="molecule type" value="Transcribed_RNA"/>
</dbReference>
<sequence>MRVLQEAGASHVLDLTVHQKDSSALNVAYLALYDTDEGKKLVYLNLECVDTSAFDIASVFGPAFEFISRGRRAGRGVLVHCEAGISRSASVVMAYLVETGACATMKDAYEHVSRCRPQVQPNLGFALQLFEWEKEKLGLLEISDFYYDYVLSVHHLTGKFTAGQLKEASRGAQNIFEALMTLLNKEPNEKLSVPLN</sequence>
<dbReference type="PROSITE" id="PS50054">
    <property type="entry name" value="TYR_PHOSPHATASE_DUAL"/>
    <property type="match status" value="1"/>
</dbReference>
<dbReference type="InterPro" id="IPR000387">
    <property type="entry name" value="Tyr_Pase_dom"/>
</dbReference>
<evidence type="ECO:0000256" key="1">
    <source>
        <dbReference type="ARBA" id="ARBA00022801"/>
    </source>
</evidence>
<dbReference type="Gene3D" id="3.90.190.10">
    <property type="entry name" value="Protein tyrosine phosphatase superfamily"/>
    <property type="match status" value="1"/>
</dbReference>
<dbReference type="InterPro" id="IPR016130">
    <property type="entry name" value="Tyr_Pase_AS"/>
</dbReference>
<dbReference type="InterPro" id="IPR029021">
    <property type="entry name" value="Prot-tyrosine_phosphatase-like"/>
</dbReference>
<dbReference type="PROSITE" id="PS00383">
    <property type="entry name" value="TYR_PHOSPHATASE_1"/>
    <property type="match status" value="1"/>
</dbReference>
<dbReference type="InterPro" id="IPR000340">
    <property type="entry name" value="Dual-sp_phosphatase_cat-dom"/>
</dbReference>
<dbReference type="InterPro" id="IPR020422">
    <property type="entry name" value="TYR_PHOSPHATASE_DUAL_dom"/>
</dbReference>
<feature type="domain" description="Tyrosine specific protein phosphatases" evidence="4">
    <location>
        <begin position="58"/>
        <end position="117"/>
    </location>
</feature>
<evidence type="ECO:0000313" key="5">
    <source>
        <dbReference type="EMBL" id="NDV36793.1"/>
    </source>
</evidence>
<dbReference type="SUPFAM" id="SSF52799">
    <property type="entry name" value="(Phosphotyrosine protein) phosphatases II"/>
    <property type="match status" value="1"/>
</dbReference>
<keyword evidence="2" id="KW-0904">Protein phosphatase</keyword>
<dbReference type="GO" id="GO:0005737">
    <property type="term" value="C:cytoplasm"/>
    <property type="evidence" value="ECO:0007669"/>
    <property type="project" value="TreeGrafter"/>
</dbReference>